<feature type="signal peptide" evidence="3">
    <location>
        <begin position="1"/>
        <end position="26"/>
    </location>
</feature>
<dbReference type="AlphaFoldDB" id="A0A4R6U8W4"/>
<protein>
    <submittedName>
        <fullName evidence="5">S-layer family protein</fullName>
    </submittedName>
</protein>
<feature type="region of interest" description="Disordered" evidence="2">
    <location>
        <begin position="41"/>
        <end position="61"/>
    </location>
</feature>
<comment type="caution">
    <text evidence="5">The sequence shown here is derived from an EMBL/GenBank/DDBJ whole genome shotgun (WGS) entry which is preliminary data.</text>
</comment>
<keyword evidence="1 3" id="KW-0732">Signal</keyword>
<evidence type="ECO:0000256" key="1">
    <source>
        <dbReference type="ARBA" id="ARBA00022729"/>
    </source>
</evidence>
<feature type="domain" description="SLH" evidence="4">
    <location>
        <begin position="695"/>
        <end position="755"/>
    </location>
</feature>
<sequence length="755" mass="84203">MSKKTVLTILTAAIAFPALPTTGAYASETVSSSVANSYVEEPSMPMDRSISSDADGEAKSQAELQAEATVTKDEAVQAAKAFKAIPSSYTLQSVSLHSMGDTPVWNIDWEWQGGEDEEKWGNISVEVDATSKNILTYRHSIPLDEQISQYPPDVEKAEAEKIAQSYLDKEFPSISKELGDVLESEDQRPPLNGRVSYSFTFPQVINGVPFPENHVQVEVRGDGNIESLRIRQRDVQNVQSPGEVLDKEAALAAFQQDVPLQLYYKTFHRGSRSGSDEVTVLAYELAYQSAMFDAKTGDWIRLDGEVIEKENEPVAPLAEEAIAPAPEAKKELSQEQAIKLFKEKAKVSEGFTLENISYDQYDDQASWRMSLTNEKQTISGAIDAKSHRIVDYSFWSHNSEDEQKEPALKKDEAREKAIEAVKNFAPHLLHQLTEHPNRYTIYYNEDEYSFEFARLSDGVIVENQSVNVNIDSHTGELSNYHENWDAGFEGPPKAEAQSAEEVREDIVAPFDINLMYTTIGGEESDEERLQLVYALSGYQDQYETYFDAVKGRYLSIETGSPIIPVENVTDIEGHWAEEALRLLVSYGALNVSEEGLVQPDQELTKGEMVKMMMLVERPDPMYYKESMEADSNASFADVSNASPYFAYVEAAVRQGYLNSEESQNFNPDAVVDREELALFVSRVLGYDELASADDLFKSPFSDTSDIEHLGAAAIVSHFGIMTGIEGKFEPEAEVTRAQAATAFLRLLSVRANQNE</sequence>
<evidence type="ECO:0000313" key="5">
    <source>
        <dbReference type="EMBL" id="TDQ42192.1"/>
    </source>
</evidence>
<dbReference type="PROSITE" id="PS51272">
    <property type="entry name" value="SLH"/>
    <property type="match status" value="2"/>
</dbReference>
<accession>A0A4R6U8W4</accession>
<evidence type="ECO:0000256" key="2">
    <source>
        <dbReference type="SAM" id="MobiDB-lite"/>
    </source>
</evidence>
<dbReference type="Pfam" id="PF00395">
    <property type="entry name" value="SLH"/>
    <property type="match status" value="3"/>
</dbReference>
<dbReference type="InterPro" id="IPR001119">
    <property type="entry name" value="SLH_dom"/>
</dbReference>
<dbReference type="Proteomes" id="UP000295632">
    <property type="component" value="Unassembled WGS sequence"/>
</dbReference>
<dbReference type="EMBL" id="SNYJ01000002">
    <property type="protein sequence ID" value="TDQ42192.1"/>
    <property type="molecule type" value="Genomic_DNA"/>
</dbReference>
<gene>
    <name evidence="5" type="ORF">EV213_102223</name>
</gene>
<reference evidence="5 6" key="1">
    <citation type="submission" date="2019-03" db="EMBL/GenBank/DDBJ databases">
        <title>Genomic Encyclopedia of Type Strains, Phase IV (KMG-IV): sequencing the most valuable type-strain genomes for metagenomic binning, comparative biology and taxonomic classification.</title>
        <authorList>
            <person name="Goeker M."/>
        </authorList>
    </citation>
    <scope>NUCLEOTIDE SEQUENCE [LARGE SCALE GENOMIC DNA]</scope>
    <source>
        <strain evidence="5 6">DSM 28697</strain>
    </source>
</reference>
<dbReference type="RefSeq" id="WP_166639144.1">
    <property type="nucleotide sequence ID" value="NZ_SNYJ01000002.1"/>
</dbReference>
<feature type="domain" description="SLH" evidence="4">
    <location>
        <begin position="631"/>
        <end position="694"/>
    </location>
</feature>
<feature type="chain" id="PRO_5020241758" evidence="3">
    <location>
        <begin position="27"/>
        <end position="755"/>
    </location>
</feature>
<name>A0A4R6U8W4_9BACI</name>
<proteinExistence type="predicted"/>
<keyword evidence="6" id="KW-1185">Reference proteome</keyword>
<organism evidence="5 6">
    <name type="scientific">Aureibacillus halotolerans</name>
    <dbReference type="NCBI Taxonomy" id="1508390"/>
    <lineage>
        <taxon>Bacteria</taxon>
        <taxon>Bacillati</taxon>
        <taxon>Bacillota</taxon>
        <taxon>Bacilli</taxon>
        <taxon>Bacillales</taxon>
        <taxon>Bacillaceae</taxon>
        <taxon>Aureibacillus</taxon>
    </lineage>
</organism>
<evidence type="ECO:0000259" key="4">
    <source>
        <dbReference type="PROSITE" id="PS51272"/>
    </source>
</evidence>
<evidence type="ECO:0000256" key="3">
    <source>
        <dbReference type="SAM" id="SignalP"/>
    </source>
</evidence>
<evidence type="ECO:0000313" key="6">
    <source>
        <dbReference type="Proteomes" id="UP000295632"/>
    </source>
</evidence>
<dbReference type="InterPro" id="IPR032599">
    <property type="entry name" value="YcdB/YcdC_rep_domain"/>
</dbReference>
<dbReference type="Pfam" id="PF16244">
    <property type="entry name" value="DUF4901"/>
    <property type="match status" value="2"/>
</dbReference>